<dbReference type="EMBL" id="JAUCMV010000005">
    <property type="protein sequence ID" value="KAK0396727.1"/>
    <property type="molecule type" value="Genomic_DNA"/>
</dbReference>
<proteinExistence type="predicted"/>
<reference evidence="1" key="1">
    <citation type="submission" date="2023-06" db="EMBL/GenBank/DDBJ databases">
        <title>Genomic analysis of the entomopathogenic nematode Steinernema hermaphroditum.</title>
        <authorList>
            <person name="Schwarz E.M."/>
            <person name="Heppert J.K."/>
            <person name="Baniya A."/>
            <person name="Schwartz H.T."/>
            <person name="Tan C.-H."/>
            <person name="Antoshechkin I."/>
            <person name="Sternberg P.W."/>
            <person name="Goodrich-Blair H."/>
            <person name="Dillman A.R."/>
        </authorList>
    </citation>
    <scope>NUCLEOTIDE SEQUENCE</scope>
    <source>
        <strain evidence="1">PS9179</strain>
        <tissue evidence="1">Whole animal</tissue>
    </source>
</reference>
<dbReference type="Proteomes" id="UP001175271">
    <property type="component" value="Unassembled WGS sequence"/>
</dbReference>
<protein>
    <submittedName>
        <fullName evidence="1">Uncharacterized protein</fullName>
    </submittedName>
</protein>
<evidence type="ECO:0000313" key="1">
    <source>
        <dbReference type="EMBL" id="KAK0396727.1"/>
    </source>
</evidence>
<name>A0AA39H024_9BILA</name>
<comment type="caution">
    <text evidence="1">The sequence shown here is derived from an EMBL/GenBank/DDBJ whole genome shotgun (WGS) entry which is preliminary data.</text>
</comment>
<sequence length="200" mass="24440">MSNFPIYRAQSTVLPPRSRDSVPTVATLSRVSSVPNLHAPYAGERFRPSTLFKYRRDWELLDDYWHDRYTFNSPLYWSDYRFAARRYVNTDPIPGTVGAQYPAFWSRYKWYSDWLNPVYWRRYRDPNYDRPLWNSWKPWEYDRLNIKRAVKMYKDGLISFNHLDKFWIEPRMLGRGEKDYGDVYLPAGRYGPRRYFYSFL</sequence>
<accession>A0AA39H024</accession>
<organism evidence="1 2">
    <name type="scientific">Steinernema hermaphroditum</name>
    <dbReference type="NCBI Taxonomy" id="289476"/>
    <lineage>
        <taxon>Eukaryota</taxon>
        <taxon>Metazoa</taxon>
        <taxon>Ecdysozoa</taxon>
        <taxon>Nematoda</taxon>
        <taxon>Chromadorea</taxon>
        <taxon>Rhabditida</taxon>
        <taxon>Tylenchina</taxon>
        <taxon>Panagrolaimomorpha</taxon>
        <taxon>Strongyloidoidea</taxon>
        <taxon>Steinernematidae</taxon>
        <taxon>Steinernema</taxon>
    </lineage>
</organism>
<gene>
    <name evidence="1" type="ORF">QR680_001830</name>
</gene>
<dbReference type="AlphaFoldDB" id="A0AA39H024"/>
<keyword evidence="2" id="KW-1185">Reference proteome</keyword>
<evidence type="ECO:0000313" key="2">
    <source>
        <dbReference type="Proteomes" id="UP001175271"/>
    </source>
</evidence>